<dbReference type="AlphaFoldDB" id="A0A7J6LT98"/>
<feature type="region of interest" description="Disordered" evidence="1">
    <location>
        <begin position="127"/>
        <end position="171"/>
    </location>
</feature>
<evidence type="ECO:0000313" key="4">
    <source>
        <dbReference type="Proteomes" id="UP000570595"/>
    </source>
</evidence>
<organism evidence="3 5">
    <name type="scientific">Perkinsus olseni</name>
    <name type="common">Perkinsus atlanticus</name>
    <dbReference type="NCBI Taxonomy" id="32597"/>
    <lineage>
        <taxon>Eukaryota</taxon>
        <taxon>Sar</taxon>
        <taxon>Alveolata</taxon>
        <taxon>Perkinsozoa</taxon>
        <taxon>Perkinsea</taxon>
        <taxon>Perkinsida</taxon>
        <taxon>Perkinsidae</taxon>
        <taxon>Perkinsus</taxon>
    </lineage>
</organism>
<evidence type="ECO:0000313" key="5">
    <source>
        <dbReference type="Proteomes" id="UP000572268"/>
    </source>
</evidence>
<reference evidence="4 5" key="1">
    <citation type="submission" date="2020-04" db="EMBL/GenBank/DDBJ databases">
        <title>Perkinsus olseni comparative genomics.</title>
        <authorList>
            <person name="Bogema D.R."/>
        </authorList>
    </citation>
    <scope>NUCLEOTIDE SEQUENCE [LARGE SCALE GENOMIC DNA]</scope>
    <source>
        <strain evidence="2">ATCC PRA-179</strain>
        <strain evidence="3">ATCC PRA-31</strain>
    </source>
</reference>
<dbReference type="EMBL" id="JABANN010000317">
    <property type="protein sequence ID" value="KAF4662529.1"/>
    <property type="molecule type" value="Genomic_DNA"/>
</dbReference>
<dbReference type="EMBL" id="JABAHT010000316">
    <property type="protein sequence ID" value="KAF4658275.1"/>
    <property type="molecule type" value="Genomic_DNA"/>
</dbReference>
<protein>
    <submittedName>
        <fullName evidence="3">Uncharacterized protein</fullName>
    </submittedName>
</protein>
<name>A0A7J6LT98_PEROL</name>
<gene>
    <name evidence="3" type="ORF">FOL46_005242</name>
    <name evidence="2" type="ORF">FOZ61_005738</name>
</gene>
<dbReference type="Proteomes" id="UP000570595">
    <property type="component" value="Unassembled WGS sequence"/>
</dbReference>
<sequence>MDSMFKATGVAVPPASDGQDTARIVEDFGPIGDSMPEEPTPVGFEEASDMKSELGGVLTGALDPLFRPPFRFSELPFRPGGHLDTPSPAVSSTAVTSSRADTGCASFDVAGDGNVLESSGCIRPPMNIRNDAKTVESGSISPIGSRAEVPERSSPRRPSYEAGASASRRAVEERKEALIKGMTPRIVEFPTTFNAQPSPRHHNHRHQEDVAHGDVTGSVNALLQPASSSTALQVTRNPQPSLAVVIPAPWGPCHVVNNFFISYVGQRDSPADQVV</sequence>
<dbReference type="Proteomes" id="UP000572268">
    <property type="component" value="Unassembled WGS sequence"/>
</dbReference>
<dbReference type="OrthoDB" id="10365633at2759"/>
<accession>A0A7J6LT98</accession>
<comment type="caution">
    <text evidence="3">The sequence shown here is derived from an EMBL/GenBank/DDBJ whole genome shotgun (WGS) entry which is preliminary data.</text>
</comment>
<evidence type="ECO:0000313" key="3">
    <source>
        <dbReference type="EMBL" id="KAF4662529.1"/>
    </source>
</evidence>
<evidence type="ECO:0000256" key="1">
    <source>
        <dbReference type="SAM" id="MobiDB-lite"/>
    </source>
</evidence>
<evidence type="ECO:0000313" key="2">
    <source>
        <dbReference type="EMBL" id="KAF4658275.1"/>
    </source>
</evidence>
<proteinExistence type="predicted"/>
<feature type="region of interest" description="Disordered" evidence="1">
    <location>
        <begin position="1"/>
        <end position="44"/>
    </location>
</feature>